<protein>
    <recommendedName>
        <fullName evidence="8">RRM domain-containing protein</fullName>
    </recommendedName>
</protein>
<dbReference type="AlphaFoldDB" id="A0A177CD99"/>
<dbReference type="OrthoDB" id="10259687at2759"/>
<dbReference type="InterPro" id="IPR000504">
    <property type="entry name" value="RRM_dom"/>
</dbReference>
<dbReference type="GO" id="GO:0000398">
    <property type="term" value="P:mRNA splicing, via spliceosome"/>
    <property type="evidence" value="ECO:0007669"/>
    <property type="project" value="UniProtKB-ARBA"/>
</dbReference>
<evidence type="ECO:0000256" key="4">
    <source>
        <dbReference type="ARBA" id="ARBA00022884"/>
    </source>
</evidence>
<dbReference type="PANTHER" id="PTHR48030:SF3">
    <property type="entry name" value="SPLICING FACTOR 3B SUBUNIT 4"/>
    <property type="match status" value="1"/>
</dbReference>
<evidence type="ECO:0000313" key="9">
    <source>
        <dbReference type="EMBL" id="OAG05615.1"/>
    </source>
</evidence>
<dbReference type="GeneID" id="28759024"/>
<dbReference type="GO" id="GO:0005730">
    <property type="term" value="C:nucleolus"/>
    <property type="evidence" value="ECO:0007669"/>
    <property type="project" value="TreeGrafter"/>
</dbReference>
<evidence type="ECO:0000256" key="6">
    <source>
        <dbReference type="PROSITE-ProRule" id="PRU00176"/>
    </source>
</evidence>
<dbReference type="InParanoid" id="A0A177CD99"/>
<dbReference type="PROSITE" id="PS50102">
    <property type="entry name" value="RRM"/>
    <property type="match status" value="2"/>
</dbReference>
<keyword evidence="4 6" id="KW-0694">RNA-binding</keyword>
<feature type="region of interest" description="Disordered" evidence="7">
    <location>
        <begin position="216"/>
        <end position="302"/>
    </location>
</feature>
<dbReference type="InterPro" id="IPR052084">
    <property type="entry name" value="SF3B4_spliceosome_assoc"/>
</dbReference>
<dbReference type="Proteomes" id="UP000077069">
    <property type="component" value="Unassembled WGS sequence"/>
</dbReference>
<evidence type="ECO:0000256" key="2">
    <source>
        <dbReference type="ARBA" id="ARBA00008363"/>
    </source>
</evidence>
<dbReference type="Gene3D" id="3.30.70.330">
    <property type="match status" value="2"/>
</dbReference>
<feature type="domain" description="RRM" evidence="8">
    <location>
        <begin position="15"/>
        <end position="93"/>
    </location>
</feature>
<dbReference type="SUPFAM" id="SSF54928">
    <property type="entry name" value="RNA-binding domain, RBD"/>
    <property type="match status" value="1"/>
</dbReference>
<comment type="similarity">
    <text evidence="2">Belongs to the SF3B4 family.</text>
</comment>
<keyword evidence="5" id="KW-0539">Nucleus</keyword>
<dbReference type="Pfam" id="PF00076">
    <property type="entry name" value="RRM_1"/>
    <property type="match status" value="2"/>
</dbReference>
<evidence type="ECO:0000256" key="5">
    <source>
        <dbReference type="ARBA" id="ARBA00023242"/>
    </source>
</evidence>
<dbReference type="InterPro" id="IPR035979">
    <property type="entry name" value="RBD_domain_sf"/>
</dbReference>
<evidence type="ECO:0000256" key="7">
    <source>
        <dbReference type="SAM" id="MobiDB-lite"/>
    </source>
</evidence>
<keyword evidence="10" id="KW-1185">Reference proteome</keyword>
<evidence type="ECO:0000259" key="8">
    <source>
        <dbReference type="PROSITE" id="PS50102"/>
    </source>
</evidence>
<evidence type="ECO:0000313" key="10">
    <source>
        <dbReference type="Proteomes" id="UP000077069"/>
    </source>
</evidence>
<keyword evidence="3" id="KW-0677">Repeat</keyword>
<dbReference type="SMART" id="SM00360">
    <property type="entry name" value="RRM"/>
    <property type="match status" value="2"/>
</dbReference>
<dbReference type="GO" id="GO:0005686">
    <property type="term" value="C:U2 snRNP"/>
    <property type="evidence" value="ECO:0007669"/>
    <property type="project" value="TreeGrafter"/>
</dbReference>
<name>A0A177CD99_9PLEO</name>
<dbReference type="GO" id="GO:0003723">
    <property type="term" value="F:RNA binding"/>
    <property type="evidence" value="ECO:0007669"/>
    <property type="project" value="UniProtKB-UniRule"/>
</dbReference>
<organism evidence="9 10">
    <name type="scientific">Paraphaeosphaeria sporulosa</name>
    <dbReference type="NCBI Taxonomy" id="1460663"/>
    <lineage>
        <taxon>Eukaryota</taxon>
        <taxon>Fungi</taxon>
        <taxon>Dikarya</taxon>
        <taxon>Ascomycota</taxon>
        <taxon>Pezizomycotina</taxon>
        <taxon>Dothideomycetes</taxon>
        <taxon>Pleosporomycetidae</taxon>
        <taxon>Pleosporales</taxon>
        <taxon>Massarineae</taxon>
        <taxon>Didymosphaeriaceae</taxon>
        <taxon>Paraphaeosphaeria</taxon>
    </lineage>
</organism>
<comment type="subcellular location">
    <subcellularLocation>
        <location evidence="1">Nucleus</location>
    </subcellularLocation>
</comment>
<feature type="compositionally biased region" description="Pro residues" evidence="7">
    <location>
        <begin position="243"/>
        <end position="302"/>
    </location>
</feature>
<evidence type="ECO:0000256" key="1">
    <source>
        <dbReference type="ARBA" id="ARBA00004123"/>
    </source>
</evidence>
<dbReference type="FunFam" id="3.30.70.330:FF:000895">
    <property type="entry name" value="Hsh49p"/>
    <property type="match status" value="1"/>
</dbReference>
<dbReference type="FunFam" id="3.30.70.330:FF:000505">
    <property type="entry name" value="Splicing factor 3B subunit 4"/>
    <property type="match status" value="1"/>
</dbReference>
<dbReference type="InterPro" id="IPR012677">
    <property type="entry name" value="Nucleotide-bd_a/b_plait_sf"/>
</dbReference>
<dbReference type="GO" id="GO:0048026">
    <property type="term" value="P:positive regulation of mRNA splicing, via spliceosome"/>
    <property type="evidence" value="ECO:0007669"/>
    <property type="project" value="TreeGrafter"/>
</dbReference>
<evidence type="ECO:0000256" key="3">
    <source>
        <dbReference type="ARBA" id="ARBA00022737"/>
    </source>
</evidence>
<gene>
    <name evidence="9" type="ORF">CC84DRAFT_1118945</name>
</gene>
<reference evidence="9 10" key="1">
    <citation type="submission" date="2016-05" db="EMBL/GenBank/DDBJ databases">
        <title>Comparative analysis of secretome profiles of manganese(II)-oxidizing ascomycete fungi.</title>
        <authorList>
            <consortium name="DOE Joint Genome Institute"/>
            <person name="Zeiner C.A."/>
            <person name="Purvine S.O."/>
            <person name="Zink E.M."/>
            <person name="Wu S."/>
            <person name="Pasa-Tolic L."/>
            <person name="Chaput D.L."/>
            <person name="Haridas S."/>
            <person name="Grigoriev I.V."/>
            <person name="Santelli C.M."/>
            <person name="Hansel C.M."/>
        </authorList>
    </citation>
    <scope>NUCLEOTIDE SEQUENCE [LARGE SCALE GENOMIC DNA]</scope>
    <source>
        <strain evidence="9 10">AP3s5-JAC2a</strain>
    </source>
</reference>
<proteinExistence type="inferred from homology"/>
<dbReference type="GO" id="GO:0071011">
    <property type="term" value="C:precatalytic spliceosome"/>
    <property type="evidence" value="ECO:0007669"/>
    <property type="project" value="TreeGrafter"/>
</dbReference>
<dbReference type="STRING" id="1460663.A0A177CD99"/>
<accession>A0A177CD99</accession>
<sequence length="302" mass="32236">MAGPAARHWEQNKEATVYVGNIHEDVTQQLLTELMNHHGRVRTINMPVDRVNGKHQGFGFVEFATESDAEYVISILNGTRLYNNAIRMNKASADKAKSVEVGAELFIGNLDHGVDERSLYDTFLRFGQLVNAPKIARDELGLSKGYGFVSYADFDASDAAIANMHGQYMQGKQISVQYAYKKDGQGARHGDDAERLLAKQAKAHGVAPAVQPLPAHLFQAPPPQAPTGPRAPGMPNAPSGYAGPPPRGPPQAPPPSLPPLPSGLPARPPSGAPPTNFYPPPPGFPGGPPPPGFVQPPPGFGR</sequence>
<feature type="domain" description="RRM" evidence="8">
    <location>
        <begin position="103"/>
        <end position="181"/>
    </location>
</feature>
<dbReference type="EMBL" id="KV441552">
    <property type="protein sequence ID" value="OAG05615.1"/>
    <property type="molecule type" value="Genomic_DNA"/>
</dbReference>
<dbReference type="FunCoup" id="A0A177CD99">
    <property type="interactions" value="319"/>
</dbReference>
<dbReference type="RefSeq" id="XP_018035980.1">
    <property type="nucleotide sequence ID" value="XM_018175538.1"/>
</dbReference>
<feature type="compositionally biased region" description="Low complexity" evidence="7">
    <location>
        <begin position="227"/>
        <end position="242"/>
    </location>
</feature>
<dbReference type="PANTHER" id="PTHR48030">
    <property type="entry name" value="SPLICING FACTOR 3B SUBUNIT 4"/>
    <property type="match status" value="1"/>
</dbReference>